<evidence type="ECO:0000313" key="2">
    <source>
        <dbReference type="EMBL" id="OLF14350.1"/>
    </source>
</evidence>
<dbReference type="Proteomes" id="UP000185696">
    <property type="component" value="Unassembled WGS sequence"/>
</dbReference>
<feature type="chain" id="PRO_5038414144" description="YtkA-like protein" evidence="1">
    <location>
        <begin position="21"/>
        <end position="130"/>
    </location>
</feature>
<reference evidence="2 3" key="1">
    <citation type="submission" date="2016-12" db="EMBL/GenBank/DDBJ databases">
        <title>The draft genome sequence of Actinophytocola xinjiangensis.</title>
        <authorList>
            <person name="Wang W."/>
            <person name="Yuan L."/>
        </authorList>
    </citation>
    <scope>NUCLEOTIDE SEQUENCE [LARGE SCALE GENOMIC DNA]</scope>
    <source>
        <strain evidence="2 3">CGMCC 4.4663</strain>
    </source>
</reference>
<comment type="caution">
    <text evidence="2">The sequence shown here is derived from an EMBL/GenBank/DDBJ whole genome shotgun (WGS) entry which is preliminary data.</text>
</comment>
<proteinExistence type="predicted"/>
<name>A0A7Z1B167_9PSEU</name>
<dbReference type="EMBL" id="MSIF01000001">
    <property type="protein sequence ID" value="OLF14350.1"/>
    <property type="molecule type" value="Genomic_DNA"/>
</dbReference>
<gene>
    <name evidence="2" type="ORF">BLA60_04270</name>
</gene>
<sequence>MRRSVTALAVLVAAGCAAGAGPERLTGDGEHYSLTVTLSSASTGVVDAEIHVENGPAETVSLSAAMPHMGHAMPEISARPQGSGRFLAHGELFAMTGVWELAIRVEGETGGDTVTETITVRVPVGEQETS</sequence>
<dbReference type="RefSeq" id="WP_075131298.1">
    <property type="nucleotide sequence ID" value="NZ_MSIF01000001.1"/>
</dbReference>
<dbReference type="AlphaFoldDB" id="A0A7Z1B167"/>
<feature type="signal peptide" evidence="1">
    <location>
        <begin position="1"/>
        <end position="20"/>
    </location>
</feature>
<dbReference type="PROSITE" id="PS51257">
    <property type="entry name" value="PROKAR_LIPOPROTEIN"/>
    <property type="match status" value="1"/>
</dbReference>
<evidence type="ECO:0000256" key="1">
    <source>
        <dbReference type="SAM" id="SignalP"/>
    </source>
</evidence>
<dbReference type="OrthoDB" id="3695826at2"/>
<evidence type="ECO:0008006" key="4">
    <source>
        <dbReference type="Google" id="ProtNLM"/>
    </source>
</evidence>
<evidence type="ECO:0000313" key="3">
    <source>
        <dbReference type="Proteomes" id="UP000185696"/>
    </source>
</evidence>
<keyword evidence="1" id="KW-0732">Signal</keyword>
<accession>A0A7Z1B167</accession>
<organism evidence="2 3">
    <name type="scientific">Actinophytocola xinjiangensis</name>
    <dbReference type="NCBI Taxonomy" id="485602"/>
    <lineage>
        <taxon>Bacteria</taxon>
        <taxon>Bacillati</taxon>
        <taxon>Actinomycetota</taxon>
        <taxon>Actinomycetes</taxon>
        <taxon>Pseudonocardiales</taxon>
        <taxon>Pseudonocardiaceae</taxon>
    </lineage>
</organism>
<protein>
    <recommendedName>
        <fullName evidence="4">YtkA-like protein</fullName>
    </recommendedName>
</protein>
<keyword evidence="3" id="KW-1185">Reference proteome</keyword>